<feature type="compositionally biased region" description="Polar residues" evidence="3">
    <location>
        <begin position="27"/>
        <end position="37"/>
    </location>
</feature>
<dbReference type="InterPro" id="IPR012677">
    <property type="entry name" value="Nucleotide-bd_a/b_plait_sf"/>
</dbReference>
<feature type="compositionally biased region" description="Polar residues" evidence="3">
    <location>
        <begin position="253"/>
        <end position="266"/>
    </location>
</feature>
<accession>A0A286UU11</accession>
<dbReference type="GO" id="GO:0005634">
    <property type="term" value="C:nucleus"/>
    <property type="evidence" value="ECO:0007669"/>
    <property type="project" value="TreeGrafter"/>
</dbReference>
<dbReference type="GO" id="GO:0003723">
    <property type="term" value="F:RNA binding"/>
    <property type="evidence" value="ECO:0007669"/>
    <property type="project" value="UniProtKB-UniRule"/>
</dbReference>
<feature type="region of interest" description="Disordered" evidence="3">
    <location>
        <begin position="527"/>
        <end position="642"/>
    </location>
</feature>
<keyword evidence="6" id="KW-1185">Reference proteome</keyword>
<comment type="caution">
    <text evidence="5">The sequence shown here is derived from an EMBL/GenBank/DDBJ whole genome shotgun (WGS) entry which is preliminary data.</text>
</comment>
<reference evidence="5 6" key="1">
    <citation type="journal article" date="2017" name="Mol. Ecol.">
        <title>Comparative and population genomic landscape of Phellinus noxius: A hypervariable fungus causing root rot in trees.</title>
        <authorList>
            <person name="Chung C.L."/>
            <person name="Lee T.J."/>
            <person name="Akiba M."/>
            <person name="Lee H.H."/>
            <person name="Kuo T.H."/>
            <person name="Liu D."/>
            <person name="Ke H.M."/>
            <person name="Yokoi T."/>
            <person name="Roa M.B."/>
            <person name="Lu M.J."/>
            <person name="Chang Y.Y."/>
            <person name="Ann P.J."/>
            <person name="Tsai J.N."/>
            <person name="Chen C.Y."/>
            <person name="Tzean S.S."/>
            <person name="Ota Y."/>
            <person name="Hattori T."/>
            <person name="Sahashi N."/>
            <person name="Liou R.F."/>
            <person name="Kikuchi T."/>
            <person name="Tsai I.J."/>
        </authorList>
    </citation>
    <scope>NUCLEOTIDE SEQUENCE [LARGE SCALE GENOMIC DNA]</scope>
    <source>
        <strain evidence="5 6">FFPRI411160</strain>
    </source>
</reference>
<evidence type="ECO:0000313" key="6">
    <source>
        <dbReference type="Proteomes" id="UP000217199"/>
    </source>
</evidence>
<feature type="compositionally biased region" description="Low complexity" evidence="3">
    <location>
        <begin position="226"/>
        <end position="243"/>
    </location>
</feature>
<dbReference type="AlphaFoldDB" id="A0A286UU11"/>
<evidence type="ECO:0000256" key="3">
    <source>
        <dbReference type="SAM" id="MobiDB-lite"/>
    </source>
</evidence>
<dbReference type="PANTHER" id="PTHR48024:SF56">
    <property type="entry name" value="HETEROGENEOUS NUCLEAR RIBONUCLEOPROTEIN A0"/>
    <property type="match status" value="1"/>
</dbReference>
<dbReference type="PROSITE" id="PS50102">
    <property type="entry name" value="RRM"/>
    <property type="match status" value="1"/>
</dbReference>
<feature type="region of interest" description="Disordered" evidence="3">
    <location>
        <begin position="407"/>
        <end position="464"/>
    </location>
</feature>
<dbReference type="InterPro" id="IPR035979">
    <property type="entry name" value="RBD_domain_sf"/>
</dbReference>
<evidence type="ECO:0000313" key="5">
    <source>
        <dbReference type="EMBL" id="PAV23090.1"/>
    </source>
</evidence>
<name>A0A286UU11_9AGAM</name>
<dbReference type="Proteomes" id="UP000217199">
    <property type="component" value="Unassembled WGS sequence"/>
</dbReference>
<feature type="compositionally biased region" description="Basic and acidic residues" evidence="3">
    <location>
        <begin position="315"/>
        <end position="330"/>
    </location>
</feature>
<feature type="compositionally biased region" description="Polar residues" evidence="3">
    <location>
        <begin position="527"/>
        <end position="549"/>
    </location>
</feature>
<gene>
    <name evidence="5" type="ORF">PNOK_0015700</name>
</gene>
<feature type="compositionally biased region" description="Basic and acidic residues" evidence="3">
    <location>
        <begin position="164"/>
        <end position="175"/>
    </location>
</feature>
<dbReference type="InterPro" id="IPR050886">
    <property type="entry name" value="RNA-binding_reg"/>
</dbReference>
<feature type="compositionally biased region" description="Basic and acidic residues" evidence="3">
    <location>
        <begin position="573"/>
        <end position="592"/>
    </location>
</feature>
<proteinExistence type="predicted"/>
<feature type="region of interest" description="Disordered" evidence="3">
    <location>
        <begin position="225"/>
        <end position="268"/>
    </location>
</feature>
<feature type="compositionally biased region" description="Basic and acidic residues" evidence="3">
    <location>
        <begin position="93"/>
        <end position="114"/>
    </location>
</feature>
<feature type="domain" description="RRM" evidence="4">
    <location>
        <begin position="383"/>
        <end position="524"/>
    </location>
</feature>
<dbReference type="Gene3D" id="3.30.70.330">
    <property type="match status" value="2"/>
</dbReference>
<dbReference type="SUPFAM" id="SSF54928">
    <property type="entry name" value="RNA-binding domain, RBD"/>
    <property type="match status" value="2"/>
</dbReference>
<feature type="compositionally biased region" description="Basic and acidic residues" evidence="3">
    <location>
        <begin position="351"/>
        <end position="360"/>
    </location>
</feature>
<organism evidence="5 6">
    <name type="scientific">Pyrrhoderma noxium</name>
    <dbReference type="NCBI Taxonomy" id="2282107"/>
    <lineage>
        <taxon>Eukaryota</taxon>
        <taxon>Fungi</taxon>
        <taxon>Dikarya</taxon>
        <taxon>Basidiomycota</taxon>
        <taxon>Agaricomycotina</taxon>
        <taxon>Agaricomycetes</taxon>
        <taxon>Hymenochaetales</taxon>
        <taxon>Hymenochaetaceae</taxon>
        <taxon>Pyrrhoderma</taxon>
    </lineage>
</organism>
<feature type="compositionally biased region" description="Acidic residues" evidence="3">
    <location>
        <begin position="409"/>
        <end position="446"/>
    </location>
</feature>
<feature type="region of interest" description="Disordered" evidence="3">
    <location>
        <begin position="351"/>
        <end position="380"/>
    </location>
</feature>
<feature type="compositionally biased region" description="Basic residues" evidence="3">
    <location>
        <begin position="151"/>
        <end position="161"/>
    </location>
</feature>
<dbReference type="OrthoDB" id="442677at2759"/>
<evidence type="ECO:0000259" key="4">
    <source>
        <dbReference type="PROSITE" id="PS50102"/>
    </source>
</evidence>
<dbReference type="SMART" id="SM00360">
    <property type="entry name" value="RRM"/>
    <property type="match status" value="1"/>
</dbReference>
<feature type="compositionally biased region" description="Basic residues" evidence="3">
    <location>
        <begin position="617"/>
        <end position="626"/>
    </location>
</feature>
<feature type="compositionally biased region" description="Basic and acidic residues" evidence="3">
    <location>
        <begin position="11"/>
        <end position="23"/>
    </location>
</feature>
<dbReference type="InterPro" id="IPR000504">
    <property type="entry name" value="RRM_dom"/>
</dbReference>
<feature type="compositionally biased region" description="Low complexity" evidence="3">
    <location>
        <begin position="362"/>
        <end position="379"/>
    </location>
</feature>
<protein>
    <submittedName>
        <fullName evidence="5">Nucleolar 12</fullName>
    </submittedName>
</protein>
<dbReference type="STRING" id="2282107.A0A286UU11"/>
<dbReference type="InParanoid" id="A0A286UU11"/>
<dbReference type="PANTHER" id="PTHR48024">
    <property type="entry name" value="GEO13361P1-RELATED"/>
    <property type="match status" value="1"/>
</dbReference>
<dbReference type="FunCoup" id="A0A286UU11">
    <property type="interactions" value="277"/>
</dbReference>
<feature type="region of interest" description="Disordered" evidence="3">
    <location>
        <begin position="299"/>
        <end position="330"/>
    </location>
</feature>
<keyword evidence="1 2" id="KW-0694">RNA-binding</keyword>
<feature type="region of interest" description="Disordered" evidence="3">
    <location>
        <begin position="1"/>
        <end position="175"/>
    </location>
</feature>
<sequence>MSLAELFGAKKAGEKDKGLDDIFKSSAGPSTIVTPLSATVGGSKKQATTPTTTTKNEATQRQKGKRKKGDVGEVGENEDDREKTTTSSKKKARLSDIKDESKSLKKEGKNKSEGQGEEGGSEAGPYSESESDSDFDTSAIPQHESLDPKNRERKRQKKGAKMKYVPEGETKEQRDARTIFIGNLPVKVVHSKSLTKQLKRHILQSVPSAQIESIRFRSVAFLNPTSSLPDSSKKSSSASLSSPQQNKLVKPTAQPTGAIKTNSTIPTRRVMEETKKRTKRLGKIGRVQRSTTNAYVVFGHHAPSNPSEGEGEGEVGNKGDNGDKDKMNPYEAAKEAAIKVDRTVFEGRTLRVDLVNKSRAESGASGSSNPTSTSTSTQTDPKLSIFVGNLDFVCTEDDLRAFFEKVVEESEDEKSGDEEDKDEDENDEGKEDEDDMNEDEHDDDDEEPKKKGKLNNKPTLATILPPKPTWVTRVRIVRDRETQLGKGIGYVQFADRDCVDEILALEPEKLKFAKRILRVNRCKAIPTHTNNNKQSRTNPQTPKSTSANTKNHRSGPRTPRTTAVEVLKGDPTLGKRLEGMDKQSRKEAKASDPTRLARRLGKKKARAALAKEEKGIKGLKGKQRVRERKDASGRKGKGTGKG</sequence>
<evidence type="ECO:0000256" key="2">
    <source>
        <dbReference type="PROSITE-ProRule" id="PRU00176"/>
    </source>
</evidence>
<dbReference type="EMBL" id="NBII01000001">
    <property type="protein sequence ID" value="PAV23090.1"/>
    <property type="molecule type" value="Genomic_DNA"/>
</dbReference>
<feature type="compositionally biased region" description="Basic residues" evidence="3">
    <location>
        <begin position="596"/>
        <end position="606"/>
    </location>
</feature>
<evidence type="ECO:0000256" key="1">
    <source>
        <dbReference type="ARBA" id="ARBA00022884"/>
    </source>
</evidence>